<evidence type="ECO:0000256" key="2">
    <source>
        <dbReference type="ARBA" id="ARBA00024414"/>
    </source>
</evidence>
<feature type="domain" description="CASC1 C-terminal" evidence="4">
    <location>
        <begin position="491"/>
        <end position="658"/>
    </location>
</feature>
<dbReference type="GO" id="GO:0005930">
    <property type="term" value="C:axoneme"/>
    <property type="evidence" value="ECO:0007669"/>
    <property type="project" value="TreeGrafter"/>
</dbReference>
<sequence length="744" mass="85347">MSGKNKGKLSKAERERLQREEEERKVREEEEARLIAEKEEAERLERERKVQEERERLESKDRDRREDELTELRLLLQENSQAANKWYGDLRAKAKWDRYMQCDGSPDPSVPHEINSFMNLWRDNKCVDINSVWLKSTLAISLIDELDKLLAETPAFELNEKDVMEYKETILNLQNLTHCKLNKATEEILKRSNLLADTETGNMQTVIKNKNLTLCIWANLNKNPRFKGYEFSDTGLSFELPKQLALSDIAVRILHTQYDHLSHLSNTFYTRVKKCVTQSHPASLAGESKGESKEGEVELLEGEPKEDTQSVSLIEDEIQSLKSEDRKQSAMSLVSTKDETRSLAEKNKEEGENKTDSLIEVNTEDWLCAVQEASLPAPEQDQEDFLQEDTVDLRQFTPLGGIYYFDVFKLPPQPQNIKGWTIVQLLDTGLQTFPYPMETIKSSNSGSGKLDEKETDSSSFTFPPVGVTISLPDTVMFLEDPQVARWDAEGKQWKTDCISDVKYDKEAKRISFKMDTFYTFTLLQESHVNMPFQSWELRPLGLNNAILTVTAAIQEVEIIIKDGQCMLNLLHSNKDNLSHIRGNWMTPAALIRAMRSAGVNIFVEEDSERFVSFNSKNPQAEQAIYEQMALASSAYAFSWSKWNAVCGTEHIVIQVSEHLKTDNVADEDWALYLLNANRALRLKITEYSEEFSTDLAENSEFHSTFYHMLKDGISDAALNRINQSHYLFIDCVQKLLIATKVLSY</sequence>
<organism evidence="6 7">
    <name type="scientific">Acipenser oxyrinchus oxyrinchus</name>
    <dbReference type="NCBI Taxonomy" id="40147"/>
    <lineage>
        <taxon>Eukaryota</taxon>
        <taxon>Metazoa</taxon>
        <taxon>Chordata</taxon>
        <taxon>Craniata</taxon>
        <taxon>Vertebrata</taxon>
        <taxon>Euteleostomi</taxon>
        <taxon>Actinopterygii</taxon>
        <taxon>Chondrostei</taxon>
        <taxon>Acipenseriformes</taxon>
        <taxon>Acipenseridae</taxon>
        <taxon>Acipenser</taxon>
    </lineage>
</organism>
<dbReference type="PANTHER" id="PTHR20929:SF11">
    <property type="entry name" value="DYNEIN AXONEMAL INTERMEDIATE CHAIN 7"/>
    <property type="match status" value="1"/>
</dbReference>
<comment type="caution">
    <text evidence="6">The sequence shown here is derived from an EMBL/GenBank/DDBJ whole genome shotgun (WGS) entry which is preliminary data.</text>
</comment>
<evidence type="ECO:0000259" key="4">
    <source>
        <dbReference type="Pfam" id="PF12366"/>
    </source>
</evidence>
<name>A0AAD8DCD2_ACIOX</name>
<evidence type="ECO:0000256" key="1">
    <source>
        <dbReference type="ARBA" id="ARBA00024332"/>
    </source>
</evidence>
<protein>
    <recommendedName>
        <fullName evidence="2">Dynein axonemal intermediate chain 7</fullName>
    </recommendedName>
</protein>
<feature type="compositionally biased region" description="Basic and acidic residues" evidence="3">
    <location>
        <begin position="10"/>
        <end position="62"/>
    </location>
</feature>
<dbReference type="GO" id="GO:0048487">
    <property type="term" value="F:beta-tubulin binding"/>
    <property type="evidence" value="ECO:0007669"/>
    <property type="project" value="TreeGrafter"/>
</dbReference>
<dbReference type="Pfam" id="PF15927">
    <property type="entry name" value="Casc1_N"/>
    <property type="match status" value="1"/>
</dbReference>
<feature type="region of interest" description="Disordered" evidence="3">
    <location>
        <begin position="1"/>
        <end position="62"/>
    </location>
</feature>
<accession>A0AAD8DCD2</accession>
<evidence type="ECO:0000313" key="7">
    <source>
        <dbReference type="Proteomes" id="UP001230051"/>
    </source>
</evidence>
<dbReference type="InterPro" id="IPR031826">
    <property type="entry name" value="IC97/Casc1_N"/>
</dbReference>
<feature type="region of interest" description="Disordered" evidence="3">
    <location>
        <begin position="281"/>
        <end position="356"/>
    </location>
</feature>
<dbReference type="PRINTS" id="PR02043">
    <property type="entry name" value="CANCERSCCP1"/>
</dbReference>
<evidence type="ECO:0000256" key="3">
    <source>
        <dbReference type="SAM" id="MobiDB-lite"/>
    </source>
</evidence>
<dbReference type="PANTHER" id="PTHR20929">
    <property type="entry name" value="LUNG ADENOMA SUSCEPTIBILITY 1-RELATED"/>
    <property type="match status" value="1"/>
</dbReference>
<evidence type="ECO:0000259" key="5">
    <source>
        <dbReference type="Pfam" id="PF15927"/>
    </source>
</evidence>
<dbReference type="Pfam" id="PF12366">
    <property type="entry name" value="Casc1_C"/>
    <property type="match status" value="1"/>
</dbReference>
<dbReference type="Proteomes" id="UP001230051">
    <property type="component" value="Unassembled WGS sequence"/>
</dbReference>
<keyword evidence="7" id="KW-1185">Reference proteome</keyword>
<dbReference type="AlphaFoldDB" id="A0AAD8DCD2"/>
<feature type="domain" description="IC97/Casc1 N-terminal" evidence="5">
    <location>
        <begin position="25"/>
        <end position="225"/>
    </location>
</feature>
<proteinExistence type="inferred from homology"/>
<feature type="compositionally biased region" description="Basic and acidic residues" evidence="3">
    <location>
        <begin position="288"/>
        <end position="308"/>
    </location>
</feature>
<gene>
    <name evidence="6" type="primary">casc1</name>
    <name evidence="6" type="ORF">AOXY_G11749</name>
</gene>
<feature type="compositionally biased region" description="Basic and acidic residues" evidence="3">
    <location>
        <begin position="336"/>
        <end position="356"/>
    </location>
</feature>
<dbReference type="InterPro" id="IPR022110">
    <property type="entry name" value="CASC1_C"/>
</dbReference>
<dbReference type="GO" id="GO:0008017">
    <property type="term" value="F:microtubule binding"/>
    <property type="evidence" value="ECO:0007669"/>
    <property type="project" value="TreeGrafter"/>
</dbReference>
<dbReference type="EMBL" id="JAGXEW010000010">
    <property type="protein sequence ID" value="KAK1167093.1"/>
    <property type="molecule type" value="Genomic_DNA"/>
</dbReference>
<dbReference type="InterPro" id="IPR023247">
    <property type="entry name" value="IC97/Dnai7-like"/>
</dbReference>
<reference evidence="6" key="1">
    <citation type="submission" date="2022-02" db="EMBL/GenBank/DDBJ databases">
        <title>Atlantic sturgeon de novo genome assembly.</title>
        <authorList>
            <person name="Stock M."/>
            <person name="Klopp C."/>
            <person name="Guiguen Y."/>
            <person name="Cabau C."/>
            <person name="Parinello H."/>
            <person name="Santidrian Yebra-Pimentel E."/>
            <person name="Kuhl H."/>
            <person name="Dirks R.P."/>
            <person name="Guessner J."/>
            <person name="Wuertz S."/>
            <person name="Du K."/>
            <person name="Schartl M."/>
        </authorList>
    </citation>
    <scope>NUCLEOTIDE SEQUENCE</scope>
    <source>
        <strain evidence="6">STURGEONOMICS-FGT-2020</strain>
        <tissue evidence="6">Whole blood</tissue>
    </source>
</reference>
<comment type="similarity">
    <text evidence="1">Belongs to the DNAI7 family.</text>
</comment>
<evidence type="ECO:0000313" key="6">
    <source>
        <dbReference type="EMBL" id="KAK1167093.1"/>
    </source>
</evidence>